<feature type="non-terminal residue" evidence="6">
    <location>
        <position position="1"/>
    </location>
</feature>
<accession>A0A418GJL1</accession>
<evidence type="ECO:0000256" key="5">
    <source>
        <dbReference type="ARBA" id="ARBA00023295"/>
    </source>
</evidence>
<sequence length="92" mass="9794">VKWQTGLNGGLVVANPIPEQFAMPEETINAAIDQAVAEAEEQGVIGKESTPFLLARVAELTGGDSLKSNIQLVFNNAILASEIAKEYQRLVG</sequence>
<dbReference type="AlphaFoldDB" id="A0A418GJL1"/>
<evidence type="ECO:0000313" key="7">
    <source>
        <dbReference type="Proteomes" id="UP000284508"/>
    </source>
</evidence>
<dbReference type="RefSeq" id="WP_250560275.1">
    <property type="nucleotide sequence ID" value="NZ_SPWH01000145.1"/>
</dbReference>
<keyword evidence="1" id="KW-0479">Metal-binding</keyword>
<dbReference type="PANTHER" id="PTHR42909:SF1">
    <property type="entry name" value="CARBOHYDRATE KINASE PFKB DOMAIN-CONTAINING PROTEIN"/>
    <property type="match status" value="1"/>
</dbReference>
<dbReference type="Gene3D" id="3.40.1790.10">
    <property type="entry name" value="Indigoidine synthase domain"/>
    <property type="match status" value="1"/>
</dbReference>
<keyword evidence="2" id="KW-0378">Hydrolase</keyword>
<evidence type="ECO:0000256" key="1">
    <source>
        <dbReference type="ARBA" id="ARBA00022723"/>
    </source>
</evidence>
<keyword evidence="3" id="KW-0464">Manganese</keyword>
<dbReference type="EMBL" id="QXHA01001089">
    <property type="protein sequence ID" value="RIB41072.1"/>
    <property type="molecule type" value="Genomic_DNA"/>
</dbReference>
<dbReference type="GO" id="GO:0005737">
    <property type="term" value="C:cytoplasm"/>
    <property type="evidence" value="ECO:0007669"/>
    <property type="project" value="TreeGrafter"/>
</dbReference>
<organism evidence="6 7">
    <name type="scientific">Escherichia coli</name>
    <dbReference type="NCBI Taxonomy" id="562"/>
    <lineage>
        <taxon>Bacteria</taxon>
        <taxon>Pseudomonadati</taxon>
        <taxon>Pseudomonadota</taxon>
        <taxon>Gammaproteobacteria</taxon>
        <taxon>Enterobacterales</taxon>
        <taxon>Enterobacteriaceae</taxon>
        <taxon>Escherichia</taxon>
    </lineage>
</organism>
<name>A0A418GJL1_ECOLX</name>
<dbReference type="Proteomes" id="UP000284508">
    <property type="component" value="Unassembled WGS sequence"/>
</dbReference>
<dbReference type="Pfam" id="PF04227">
    <property type="entry name" value="Indigoidine_A"/>
    <property type="match status" value="1"/>
</dbReference>
<protein>
    <submittedName>
        <fullName evidence="6">Pseudouridine-5'-phosphate glycosidase</fullName>
    </submittedName>
</protein>
<reference evidence="6 7" key="1">
    <citation type="journal article" date="2018" name="BMC Microbiol.">
        <title>Genome sequencing of strains of the most prevalent clonal group of O1:K1:H7 Escherichia coli that causes neonatal meningitis in France.</title>
        <authorList>
            <person name="Geslain G."/>
            <person name="Birgy A."/>
            <person name="Adiba S."/>
            <person name="Magnan M."/>
            <person name="Courroux C."/>
            <person name="Levy C."/>
            <person name="Cohen R."/>
            <person name="Bidet P."/>
            <person name="Bonacorsi S."/>
        </authorList>
    </citation>
    <scope>NUCLEOTIDE SEQUENCE [LARGE SCALE GENOMIC DNA]</scope>
    <source>
        <strain evidence="6 7">S308</strain>
    </source>
</reference>
<dbReference type="GO" id="GO:0046872">
    <property type="term" value="F:metal ion binding"/>
    <property type="evidence" value="ECO:0007669"/>
    <property type="project" value="UniProtKB-KW"/>
</dbReference>
<evidence type="ECO:0000256" key="4">
    <source>
        <dbReference type="ARBA" id="ARBA00023239"/>
    </source>
</evidence>
<comment type="caution">
    <text evidence="6">The sequence shown here is derived from an EMBL/GenBank/DDBJ whole genome shotgun (WGS) entry which is preliminary data.</text>
</comment>
<dbReference type="GO" id="GO:0016798">
    <property type="term" value="F:hydrolase activity, acting on glycosyl bonds"/>
    <property type="evidence" value="ECO:0007669"/>
    <property type="project" value="UniProtKB-KW"/>
</dbReference>
<dbReference type="GO" id="GO:0004730">
    <property type="term" value="F:pseudouridylate synthase activity"/>
    <property type="evidence" value="ECO:0007669"/>
    <property type="project" value="InterPro"/>
</dbReference>
<dbReference type="PANTHER" id="PTHR42909">
    <property type="entry name" value="ZGC:136858"/>
    <property type="match status" value="1"/>
</dbReference>
<evidence type="ECO:0000313" key="6">
    <source>
        <dbReference type="EMBL" id="RIB41072.1"/>
    </source>
</evidence>
<dbReference type="SUPFAM" id="SSF110581">
    <property type="entry name" value="Indigoidine synthase A-like"/>
    <property type="match status" value="1"/>
</dbReference>
<gene>
    <name evidence="6" type="ORF">D3C88_15240</name>
</gene>
<proteinExistence type="predicted"/>
<dbReference type="InterPro" id="IPR007342">
    <property type="entry name" value="PsuG"/>
</dbReference>
<dbReference type="InterPro" id="IPR022830">
    <property type="entry name" value="Indigdn_synthA-like"/>
</dbReference>
<keyword evidence="5 6" id="KW-0326">Glycosidase</keyword>
<keyword evidence="4" id="KW-0456">Lyase</keyword>
<evidence type="ECO:0000256" key="3">
    <source>
        <dbReference type="ARBA" id="ARBA00023211"/>
    </source>
</evidence>
<evidence type="ECO:0000256" key="2">
    <source>
        <dbReference type="ARBA" id="ARBA00022801"/>
    </source>
</evidence>